<dbReference type="PANTHER" id="PTHR14978:SF0">
    <property type="entry name" value="BETA-CATENIN-LIKE PROTEIN 1"/>
    <property type="match status" value="1"/>
</dbReference>
<keyword evidence="2" id="KW-0597">Phosphoprotein</keyword>
<evidence type="ECO:0000259" key="8">
    <source>
        <dbReference type="SMART" id="SM01156"/>
    </source>
</evidence>
<evidence type="ECO:0000313" key="9">
    <source>
        <dbReference type="EMBL" id="CAK0832311.1"/>
    </source>
</evidence>
<dbReference type="Pfam" id="PF08216">
    <property type="entry name" value="CTNNBL"/>
    <property type="match status" value="1"/>
</dbReference>
<evidence type="ECO:0000256" key="2">
    <source>
        <dbReference type="ARBA" id="ARBA00022553"/>
    </source>
</evidence>
<comment type="caution">
    <text evidence="9">The sequence shown here is derived from an EMBL/GenBank/DDBJ whole genome shotgun (WGS) entry which is preliminary data.</text>
</comment>
<feature type="region of interest" description="Disordered" evidence="7">
    <location>
        <begin position="1"/>
        <end position="22"/>
    </location>
</feature>
<dbReference type="SUPFAM" id="SSF48371">
    <property type="entry name" value="ARM repeat"/>
    <property type="match status" value="1"/>
</dbReference>
<feature type="domain" description="Beta-catenin-like protein 1 N-terminal" evidence="8">
    <location>
        <begin position="21"/>
        <end position="128"/>
    </location>
</feature>
<dbReference type="InterPro" id="IPR039678">
    <property type="entry name" value="CTNNBL1"/>
</dbReference>
<evidence type="ECO:0000256" key="1">
    <source>
        <dbReference type="ARBA" id="ARBA00004123"/>
    </source>
</evidence>
<evidence type="ECO:0000256" key="4">
    <source>
        <dbReference type="ARBA" id="ARBA00023054"/>
    </source>
</evidence>
<feature type="compositionally biased region" description="Basic residues" evidence="7">
    <location>
        <begin position="595"/>
        <end position="605"/>
    </location>
</feature>
<reference evidence="9" key="1">
    <citation type="submission" date="2023-10" db="EMBL/GenBank/DDBJ databases">
        <authorList>
            <person name="Chen Y."/>
            <person name="Shah S."/>
            <person name="Dougan E. K."/>
            <person name="Thang M."/>
            <person name="Chan C."/>
        </authorList>
    </citation>
    <scope>NUCLEOTIDE SEQUENCE [LARGE SCALE GENOMIC DNA]</scope>
</reference>
<dbReference type="InterPro" id="IPR011989">
    <property type="entry name" value="ARM-like"/>
</dbReference>
<dbReference type="Proteomes" id="UP001189429">
    <property type="component" value="Unassembled WGS sequence"/>
</dbReference>
<comment type="subcellular location">
    <subcellularLocation>
        <location evidence="1">Nucleus</location>
    </subcellularLocation>
</comment>
<feature type="region of interest" description="Disordered" evidence="7">
    <location>
        <begin position="545"/>
        <end position="605"/>
    </location>
</feature>
<keyword evidence="3" id="KW-0677">Repeat</keyword>
<evidence type="ECO:0000256" key="5">
    <source>
        <dbReference type="ARBA" id="ARBA00023242"/>
    </source>
</evidence>
<evidence type="ECO:0000256" key="6">
    <source>
        <dbReference type="SAM" id="Coils"/>
    </source>
</evidence>
<accession>A0ABN9SKN0</accession>
<feature type="compositionally biased region" description="Basic and acidic residues" evidence="7">
    <location>
        <begin position="565"/>
        <end position="594"/>
    </location>
</feature>
<dbReference type="InterPro" id="IPR016024">
    <property type="entry name" value="ARM-type_fold"/>
</dbReference>
<organism evidence="9 10">
    <name type="scientific">Prorocentrum cordatum</name>
    <dbReference type="NCBI Taxonomy" id="2364126"/>
    <lineage>
        <taxon>Eukaryota</taxon>
        <taxon>Sar</taxon>
        <taxon>Alveolata</taxon>
        <taxon>Dinophyceae</taxon>
        <taxon>Prorocentrales</taxon>
        <taxon>Prorocentraceae</taxon>
        <taxon>Prorocentrum</taxon>
    </lineage>
</organism>
<feature type="compositionally biased region" description="Acidic residues" evidence="7">
    <location>
        <begin position="9"/>
        <end position="21"/>
    </location>
</feature>
<keyword evidence="10" id="KW-1185">Reference proteome</keyword>
<dbReference type="Gene3D" id="1.25.10.10">
    <property type="entry name" value="Leucine-rich Repeat Variant"/>
    <property type="match status" value="1"/>
</dbReference>
<evidence type="ECO:0000313" key="10">
    <source>
        <dbReference type="Proteomes" id="UP001189429"/>
    </source>
</evidence>
<feature type="coiled-coil region" evidence="6">
    <location>
        <begin position="393"/>
        <end position="426"/>
    </location>
</feature>
<evidence type="ECO:0000256" key="7">
    <source>
        <dbReference type="SAM" id="MobiDB-lite"/>
    </source>
</evidence>
<dbReference type="SMART" id="SM01156">
    <property type="entry name" value="DUF1716"/>
    <property type="match status" value="1"/>
</dbReference>
<dbReference type="EMBL" id="CAUYUJ010011651">
    <property type="protein sequence ID" value="CAK0832311.1"/>
    <property type="molecule type" value="Genomic_DNA"/>
</dbReference>
<protein>
    <recommendedName>
        <fullName evidence="8">Beta-catenin-like protein 1 N-terminal domain-containing protein</fullName>
    </recommendedName>
</protein>
<sequence>MAPAQTAAEEAEAALEEDLPDEVSKEEIQRRLDLADDVHIETLNEASLKRMVLQFERKVKVNQELRIKHAEEPDKFLKSEVDLDEEVKRFTQLATHPELYAEFIKLGGHNALIGLLNHANTDIAVDVFEVLSELTDPDVIAEVEAPEAFVTSLYEAHLCQMAVDCLLRINEEASDEDAQAVTNCLTMVENLAGVSPTESCDRFSKIPKFLPWLIKRVRAQGDVDYNRVYASEILGIILQNSSSSREAMVKLEGVDKLLRGIAAYRKRDPSDSEESEFVQNMFDCLCSLMLMPVHQVAFGKLQGLELMIRMMREHVFSSPLALRLADHAVRHCAANCEIFVDKLGLKVIFAMFMKKGPRQKAKAAQRESEEHVLSIIQSLCRYCSGTAVARVLNKFTECRFEKLERLLEIHEEMAEAVRRADHARAQGQMQAIDREFEVDEEEQLFLDRCDAGLFTLQQADLILVRLANMGNREATEEIGKLMDAKGVPLSEVVETIAEYCTHLDDSAEEERSEIQAFLKNLARRCGGDEAVKALEAVPGAASCATARSRVSEKRPLETPEADSVNAEREREEQRRTVPRKDDSSRDLEKDERKDKKQKKEKSRRG</sequence>
<name>A0ABN9SKN0_9DINO</name>
<gene>
    <name evidence="9" type="ORF">PCOR1329_LOCUS30364</name>
</gene>
<proteinExistence type="predicted"/>
<dbReference type="PANTHER" id="PTHR14978">
    <property type="entry name" value="BETA-CATENIN-LIKE PROTEIN 1 NUCLEAR ASSOCIATED PROTEIN"/>
    <property type="match status" value="1"/>
</dbReference>
<keyword evidence="5" id="KW-0539">Nucleus</keyword>
<evidence type="ECO:0000256" key="3">
    <source>
        <dbReference type="ARBA" id="ARBA00022737"/>
    </source>
</evidence>
<keyword evidence="4 6" id="KW-0175">Coiled coil</keyword>
<dbReference type="InterPro" id="IPR013180">
    <property type="entry name" value="CTNNBL1_N"/>
</dbReference>